<proteinExistence type="predicted"/>
<gene>
    <name evidence="1" type="ORF">METZ01_LOCUS97058</name>
</gene>
<sequence>MRYGVERDSDRRADQPLIQGKNREFIFGIPELLNYDSWSHCYQLGNAINF</sequence>
<dbReference type="AlphaFoldDB" id="A0A381VVA1"/>
<accession>A0A381VVA1</accession>
<name>A0A381VVA1_9ZZZZ</name>
<evidence type="ECO:0000313" key="1">
    <source>
        <dbReference type="EMBL" id="SVA44204.1"/>
    </source>
</evidence>
<reference evidence="1" key="1">
    <citation type="submission" date="2018-05" db="EMBL/GenBank/DDBJ databases">
        <authorList>
            <person name="Lanie J.A."/>
            <person name="Ng W.-L."/>
            <person name="Kazmierczak K.M."/>
            <person name="Andrzejewski T.M."/>
            <person name="Davidsen T.M."/>
            <person name="Wayne K.J."/>
            <person name="Tettelin H."/>
            <person name="Glass J.I."/>
            <person name="Rusch D."/>
            <person name="Podicherti R."/>
            <person name="Tsui H.-C.T."/>
            <person name="Winkler M.E."/>
        </authorList>
    </citation>
    <scope>NUCLEOTIDE SEQUENCE</scope>
</reference>
<organism evidence="1">
    <name type="scientific">marine metagenome</name>
    <dbReference type="NCBI Taxonomy" id="408172"/>
    <lineage>
        <taxon>unclassified sequences</taxon>
        <taxon>metagenomes</taxon>
        <taxon>ecological metagenomes</taxon>
    </lineage>
</organism>
<dbReference type="EMBL" id="UINC01009887">
    <property type="protein sequence ID" value="SVA44204.1"/>
    <property type="molecule type" value="Genomic_DNA"/>
</dbReference>
<protein>
    <submittedName>
        <fullName evidence="1">Uncharacterized protein</fullName>
    </submittedName>
</protein>